<comment type="caution">
    <text evidence="1">The sequence shown here is derived from an EMBL/GenBank/DDBJ whole genome shotgun (WGS) entry which is preliminary data.</text>
</comment>
<gene>
    <name evidence="1" type="ORF">DEU29_102243</name>
</gene>
<keyword evidence="2" id="KW-1185">Reference proteome</keyword>
<name>A0A4R6PP29_9GAMM</name>
<sequence length="136" mass="15403">MSNTQYSEMMKNLSQDAVNFVNSEFGQELDFSIGSIKMIDEVISQLKLNFIEQLTDDKVIFTLSNMLGAYCGEVFKQQFGGTWLVTEEQKGQHQCFIEYQGKTFPFAGVVYLNLTSENSKSVSDYFSLAAEPFLDV</sequence>
<evidence type="ECO:0008006" key="3">
    <source>
        <dbReference type="Google" id="ProtNLM"/>
    </source>
</evidence>
<dbReference type="RefSeq" id="WP_133538799.1">
    <property type="nucleotide sequence ID" value="NZ_SNXI01000002.1"/>
</dbReference>
<dbReference type="EMBL" id="SNXI01000002">
    <property type="protein sequence ID" value="TDP40342.1"/>
    <property type="molecule type" value="Genomic_DNA"/>
</dbReference>
<dbReference type="AlphaFoldDB" id="A0A4R6PP29"/>
<reference evidence="1 2" key="1">
    <citation type="submission" date="2019-03" db="EMBL/GenBank/DDBJ databases">
        <title>Freshwater and sediment microbial communities from various areas in North America, analyzing microbe dynamics in response to fracking.</title>
        <authorList>
            <person name="Lamendella R."/>
        </authorList>
    </citation>
    <scope>NUCLEOTIDE SEQUENCE [LARGE SCALE GENOMIC DNA]</scope>
    <source>
        <strain evidence="1 2">18_TX</strain>
    </source>
</reference>
<organism evidence="1 2">
    <name type="scientific">Idiomarina aquatica</name>
    <dbReference type="NCBI Taxonomy" id="1327752"/>
    <lineage>
        <taxon>Bacteria</taxon>
        <taxon>Pseudomonadati</taxon>
        <taxon>Pseudomonadota</taxon>
        <taxon>Gammaproteobacteria</taxon>
        <taxon>Alteromonadales</taxon>
        <taxon>Idiomarinaceae</taxon>
        <taxon>Idiomarina</taxon>
    </lineage>
</organism>
<accession>A0A4R6PP29</accession>
<dbReference type="OrthoDB" id="8779193at2"/>
<evidence type="ECO:0000313" key="1">
    <source>
        <dbReference type="EMBL" id="TDP40342.1"/>
    </source>
</evidence>
<proteinExistence type="predicted"/>
<evidence type="ECO:0000313" key="2">
    <source>
        <dbReference type="Proteomes" id="UP000295531"/>
    </source>
</evidence>
<protein>
    <recommendedName>
        <fullName evidence="3">DUF3806 domain-containing protein</fullName>
    </recommendedName>
</protein>
<dbReference type="Proteomes" id="UP000295531">
    <property type="component" value="Unassembled WGS sequence"/>
</dbReference>